<proteinExistence type="predicted"/>
<gene>
    <name evidence="2" type="ORF">ACET3X_007231</name>
</gene>
<dbReference type="Proteomes" id="UP001578633">
    <property type="component" value="Chromosome 7"/>
</dbReference>
<dbReference type="EMBL" id="JBHGVX010000007">
    <property type="protein sequence ID" value="KAL1793810.1"/>
    <property type="molecule type" value="Genomic_DNA"/>
</dbReference>
<comment type="caution">
    <text evidence="2">The sequence shown here is derived from an EMBL/GenBank/DDBJ whole genome shotgun (WGS) entry which is preliminary data.</text>
</comment>
<sequence>MQFFYTLLPLLPLAAANGRLRFNAFDHANCQGFEENYNLNPATVKGNFPEMNLQGPRGAIEILQASPGCHLTLYTGSNQSPNDGSKLRIPTDSLNCYWNASGFERYFSFGYYCD</sequence>
<evidence type="ECO:0000313" key="2">
    <source>
        <dbReference type="EMBL" id="KAL1793810.1"/>
    </source>
</evidence>
<evidence type="ECO:0000313" key="3">
    <source>
        <dbReference type="Proteomes" id="UP001578633"/>
    </source>
</evidence>
<organism evidence="2 3">
    <name type="scientific">Alternaria dauci</name>
    <dbReference type="NCBI Taxonomy" id="48095"/>
    <lineage>
        <taxon>Eukaryota</taxon>
        <taxon>Fungi</taxon>
        <taxon>Dikarya</taxon>
        <taxon>Ascomycota</taxon>
        <taxon>Pezizomycotina</taxon>
        <taxon>Dothideomycetes</taxon>
        <taxon>Pleosporomycetidae</taxon>
        <taxon>Pleosporales</taxon>
        <taxon>Pleosporineae</taxon>
        <taxon>Pleosporaceae</taxon>
        <taxon>Alternaria</taxon>
        <taxon>Alternaria sect. Porri</taxon>
    </lineage>
</organism>
<evidence type="ECO:0000256" key="1">
    <source>
        <dbReference type="SAM" id="SignalP"/>
    </source>
</evidence>
<reference evidence="2 3" key="1">
    <citation type="submission" date="2024-09" db="EMBL/GenBank/DDBJ databases">
        <title>T2T genomes of carrot and Alternaria dauci and their utility for understanding host-pathogen interaction during carrot leaf blight disease.</title>
        <authorList>
            <person name="Liu W."/>
            <person name="Xu S."/>
            <person name="Ou C."/>
            <person name="Liu X."/>
            <person name="Zhuang F."/>
            <person name="Deng X.W."/>
        </authorList>
    </citation>
    <scope>NUCLEOTIDE SEQUENCE [LARGE SCALE GENOMIC DNA]</scope>
    <source>
        <strain evidence="2 3">A2016</strain>
    </source>
</reference>
<feature type="chain" id="PRO_5047090272" evidence="1">
    <location>
        <begin position="19"/>
        <end position="114"/>
    </location>
</feature>
<protein>
    <submittedName>
        <fullName evidence="2">Uncharacterized protein</fullName>
    </submittedName>
</protein>
<name>A0ABR3UBW5_9PLEO</name>
<keyword evidence="3" id="KW-1185">Reference proteome</keyword>
<accession>A0ABR3UBW5</accession>
<feature type="signal peptide" evidence="1">
    <location>
        <begin position="1"/>
        <end position="18"/>
    </location>
</feature>
<dbReference type="RefSeq" id="XP_069304394.1">
    <property type="nucleotide sequence ID" value="XM_069453454.1"/>
</dbReference>
<keyword evidence="1" id="KW-0732">Signal</keyword>
<dbReference type="GeneID" id="96087553"/>